<dbReference type="EMBL" id="AVPL01000093">
    <property type="protein sequence ID" value="KGN38366.1"/>
    <property type="molecule type" value="Genomic_DNA"/>
</dbReference>
<accession>A0A0A0JRY0</accession>
<name>A0A0A0JRY0_9MICO</name>
<dbReference type="Proteomes" id="UP000030013">
    <property type="component" value="Unassembled WGS sequence"/>
</dbReference>
<feature type="compositionally biased region" description="Low complexity" evidence="1">
    <location>
        <begin position="78"/>
        <end position="100"/>
    </location>
</feature>
<dbReference type="STRING" id="1385519.N801_00250"/>
<sequence>MHRDTADQRDGARYAIRVQGHLDSRWAVRFEGMTLTTDTDGTSLLEGAVVDQSALHGHLSTLRDIGLPLVSVTRGEPHTPTTPATPVDPPTSTTTAPQGD</sequence>
<gene>
    <name evidence="2" type="ORF">N801_00250</name>
</gene>
<evidence type="ECO:0000313" key="2">
    <source>
        <dbReference type="EMBL" id="KGN38366.1"/>
    </source>
</evidence>
<dbReference type="eggNOG" id="ENOG5032ZBE">
    <property type="taxonomic scope" value="Bacteria"/>
</dbReference>
<proteinExistence type="predicted"/>
<organism evidence="2 3">
    <name type="scientific">Knoellia aerolata DSM 18566</name>
    <dbReference type="NCBI Taxonomy" id="1385519"/>
    <lineage>
        <taxon>Bacteria</taxon>
        <taxon>Bacillati</taxon>
        <taxon>Actinomycetota</taxon>
        <taxon>Actinomycetes</taxon>
        <taxon>Micrococcales</taxon>
        <taxon>Intrasporangiaceae</taxon>
        <taxon>Knoellia</taxon>
    </lineage>
</organism>
<evidence type="ECO:0000256" key="1">
    <source>
        <dbReference type="SAM" id="MobiDB-lite"/>
    </source>
</evidence>
<reference evidence="2 3" key="1">
    <citation type="submission" date="2013-08" db="EMBL/GenBank/DDBJ databases">
        <title>The genome sequence of Knoellia aerolata.</title>
        <authorList>
            <person name="Zhu W."/>
            <person name="Wang G."/>
        </authorList>
    </citation>
    <scope>NUCLEOTIDE SEQUENCE [LARGE SCALE GENOMIC DNA]</scope>
    <source>
        <strain evidence="2 3">DSM 18566</strain>
    </source>
</reference>
<feature type="region of interest" description="Disordered" evidence="1">
    <location>
        <begin position="72"/>
        <end position="100"/>
    </location>
</feature>
<keyword evidence="3" id="KW-1185">Reference proteome</keyword>
<dbReference type="RefSeq" id="WP_035940701.1">
    <property type="nucleotide sequence ID" value="NZ_AVPL01000093.1"/>
</dbReference>
<evidence type="ECO:0000313" key="3">
    <source>
        <dbReference type="Proteomes" id="UP000030013"/>
    </source>
</evidence>
<comment type="caution">
    <text evidence="2">The sequence shown here is derived from an EMBL/GenBank/DDBJ whole genome shotgun (WGS) entry which is preliminary data.</text>
</comment>
<protein>
    <submittedName>
        <fullName evidence="2">Uncharacterized protein</fullName>
    </submittedName>
</protein>
<dbReference type="AlphaFoldDB" id="A0A0A0JRY0"/>